<accession>A0A9W9E110</accession>
<dbReference type="AlphaFoldDB" id="A0A9W9E110"/>
<name>A0A9W9E110_9AGAR</name>
<evidence type="ECO:0000313" key="3">
    <source>
        <dbReference type="EMBL" id="KAJ4495756.1"/>
    </source>
</evidence>
<sequence length="392" mass="44791">MMITPRTGKPSKPFGHHPDGGNHTVSLRRDHNADTRPQSDVVGSTLYVSHHLTFSQLCLQGDGESILFEPAYPTSTPSMMPSRQNLWRSIEAGGRGPVVRVVGSQLVTVLRDDRRSIRRSTLSTITQKFAEKRSVWLDDVDIDAECESGEDLAKQREHRAKAEKVLALLQLEQEALEREELEEGAQYKRCSQTLIEDTRLDDAESARKERVKAKIRLELDSLAAAEDYDESSEGEMEDEWQFDQESITSSRWAWDGISNQGNRYREEMRILVSKFKEADAEVWRQIIRRHKHNSWSSASSDTVIDDSDQAQEPFAALTNSQLRGGAYEILRLQAKRQYQLKECIEIQNQWICASSYMFDAVTNEDWQESVGEVQRRGFDRVFNIGGVDYLGE</sequence>
<feature type="coiled-coil region" evidence="1">
    <location>
        <begin position="152"/>
        <end position="182"/>
    </location>
</feature>
<organism evidence="3 4">
    <name type="scientific">Lentinula lateritia</name>
    <dbReference type="NCBI Taxonomy" id="40482"/>
    <lineage>
        <taxon>Eukaryota</taxon>
        <taxon>Fungi</taxon>
        <taxon>Dikarya</taxon>
        <taxon>Basidiomycota</taxon>
        <taxon>Agaricomycotina</taxon>
        <taxon>Agaricomycetes</taxon>
        <taxon>Agaricomycetidae</taxon>
        <taxon>Agaricales</taxon>
        <taxon>Marasmiineae</taxon>
        <taxon>Omphalotaceae</taxon>
        <taxon>Lentinula</taxon>
    </lineage>
</organism>
<evidence type="ECO:0000313" key="4">
    <source>
        <dbReference type="Proteomes" id="UP001150238"/>
    </source>
</evidence>
<dbReference type="Proteomes" id="UP001150238">
    <property type="component" value="Unassembled WGS sequence"/>
</dbReference>
<evidence type="ECO:0000256" key="1">
    <source>
        <dbReference type="SAM" id="Coils"/>
    </source>
</evidence>
<comment type="caution">
    <text evidence="3">The sequence shown here is derived from an EMBL/GenBank/DDBJ whole genome shotgun (WGS) entry which is preliminary data.</text>
</comment>
<reference evidence="3" key="2">
    <citation type="journal article" date="2023" name="Proc. Natl. Acad. Sci. U.S.A.">
        <title>A global phylogenomic analysis of the shiitake genus Lentinula.</title>
        <authorList>
            <person name="Sierra-Patev S."/>
            <person name="Min B."/>
            <person name="Naranjo-Ortiz M."/>
            <person name="Looney B."/>
            <person name="Konkel Z."/>
            <person name="Slot J.C."/>
            <person name="Sakamoto Y."/>
            <person name="Steenwyk J.L."/>
            <person name="Rokas A."/>
            <person name="Carro J."/>
            <person name="Camarero S."/>
            <person name="Ferreira P."/>
            <person name="Molpeceres G."/>
            <person name="Ruiz-Duenas F.J."/>
            <person name="Serrano A."/>
            <person name="Henrissat B."/>
            <person name="Drula E."/>
            <person name="Hughes K.W."/>
            <person name="Mata J.L."/>
            <person name="Ishikawa N.K."/>
            <person name="Vargas-Isla R."/>
            <person name="Ushijima S."/>
            <person name="Smith C.A."/>
            <person name="Donoghue J."/>
            <person name="Ahrendt S."/>
            <person name="Andreopoulos W."/>
            <person name="He G."/>
            <person name="LaButti K."/>
            <person name="Lipzen A."/>
            <person name="Ng V."/>
            <person name="Riley R."/>
            <person name="Sandor L."/>
            <person name="Barry K."/>
            <person name="Martinez A.T."/>
            <person name="Xiao Y."/>
            <person name="Gibbons J.G."/>
            <person name="Terashima K."/>
            <person name="Grigoriev I.V."/>
            <person name="Hibbett D."/>
        </authorList>
    </citation>
    <scope>NUCLEOTIDE SEQUENCE</scope>
    <source>
        <strain evidence="3">Sp2 HRB7682 ss15</strain>
    </source>
</reference>
<keyword evidence="1" id="KW-0175">Coiled coil</keyword>
<proteinExistence type="predicted"/>
<evidence type="ECO:0000256" key="2">
    <source>
        <dbReference type="SAM" id="MobiDB-lite"/>
    </source>
</evidence>
<feature type="region of interest" description="Disordered" evidence="2">
    <location>
        <begin position="1"/>
        <end position="38"/>
    </location>
</feature>
<dbReference type="EMBL" id="JANVFS010000001">
    <property type="protein sequence ID" value="KAJ4495756.1"/>
    <property type="molecule type" value="Genomic_DNA"/>
</dbReference>
<reference evidence="3" key="1">
    <citation type="submission" date="2022-08" db="EMBL/GenBank/DDBJ databases">
        <authorList>
            <consortium name="DOE Joint Genome Institute"/>
            <person name="Min B."/>
            <person name="Riley R."/>
            <person name="Sierra-Patev S."/>
            <person name="Naranjo-Ortiz M."/>
            <person name="Looney B."/>
            <person name="Konkel Z."/>
            <person name="Slot J.C."/>
            <person name="Sakamoto Y."/>
            <person name="Steenwyk J.L."/>
            <person name="Rokas A."/>
            <person name="Carro J."/>
            <person name="Camarero S."/>
            <person name="Ferreira P."/>
            <person name="Molpeceres G."/>
            <person name="Ruiz-Duenas F.J."/>
            <person name="Serrano A."/>
            <person name="Henrissat B."/>
            <person name="Drula E."/>
            <person name="Hughes K.W."/>
            <person name="Mata J.L."/>
            <person name="Ishikawa N.K."/>
            <person name="Vargas-Isla R."/>
            <person name="Ushijima S."/>
            <person name="Smith C.A."/>
            <person name="Ahrendt S."/>
            <person name="Andreopoulos W."/>
            <person name="He G."/>
            <person name="Labutti K."/>
            <person name="Lipzen A."/>
            <person name="Ng V."/>
            <person name="Sandor L."/>
            <person name="Barry K."/>
            <person name="Martinez A.T."/>
            <person name="Xiao Y."/>
            <person name="Gibbons J.G."/>
            <person name="Terashima K."/>
            <person name="Hibbett D.S."/>
            <person name="Grigoriev I.V."/>
        </authorList>
    </citation>
    <scope>NUCLEOTIDE SEQUENCE</scope>
    <source>
        <strain evidence="3">Sp2 HRB7682 ss15</strain>
    </source>
</reference>
<protein>
    <submittedName>
        <fullName evidence="3">Uncharacterized protein</fullName>
    </submittedName>
</protein>
<gene>
    <name evidence="3" type="ORF">C8J55DRAFT_494798</name>
</gene>